<evidence type="ECO:0000313" key="7">
    <source>
        <dbReference type="EMBL" id="GGJ46100.1"/>
    </source>
</evidence>
<accession>A0ABQ2D7C9</accession>
<dbReference type="InterPro" id="IPR006076">
    <property type="entry name" value="FAD-dep_OxRdtase"/>
</dbReference>
<dbReference type="CDD" id="cd03477">
    <property type="entry name" value="Rieske_YhfW_C"/>
    <property type="match status" value="1"/>
</dbReference>
<dbReference type="Proteomes" id="UP000634435">
    <property type="component" value="Unassembled WGS sequence"/>
</dbReference>
<evidence type="ECO:0000256" key="4">
    <source>
        <dbReference type="ARBA" id="ARBA00023014"/>
    </source>
</evidence>
<evidence type="ECO:0000256" key="3">
    <source>
        <dbReference type="ARBA" id="ARBA00023004"/>
    </source>
</evidence>
<feature type="domain" description="Rieske" evidence="6">
    <location>
        <begin position="422"/>
        <end position="512"/>
    </location>
</feature>
<dbReference type="Pfam" id="PF01266">
    <property type="entry name" value="DAO"/>
    <property type="match status" value="1"/>
</dbReference>
<dbReference type="InterPro" id="IPR036922">
    <property type="entry name" value="Rieske_2Fe-2S_sf"/>
</dbReference>
<comment type="caution">
    <text evidence="7">The sequence shown here is derived from an EMBL/GenBank/DDBJ whole genome shotgun (WGS) entry which is preliminary data.</text>
</comment>
<dbReference type="InterPro" id="IPR038010">
    <property type="entry name" value="YhfW_C"/>
</dbReference>
<evidence type="ECO:0000313" key="8">
    <source>
        <dbReference type="Proteomes" id="UP000634435"/>
    </source>
</evidence>
<keyword evidence="8" id="KW-1185">Reference proteome</keyword>
<dbReference type="PRINTS" id="PR00162">
    <property type="entry name" value="RIESKE"/>
</dbReference>
<dbReference type="InterPro" id="IPR036188">
    <property type="entry name" value="FAD/NAD-bd_sf"/>
</dbReference>
<gene>
    <name evidence="7" type="ORF">GCM10007111_05060</name>
</gene>
<keyword evidence="2" id="KW-0479">Metal-binding</keyword>
<evidence type="ECO:0000259" key="6">
    <source>
        <dbReference type="PROSITE" id="PS51296"/>
    </source>
</evidence>
<dbReference type="Gene3D" id="2.102.10.10">
    <property type="entry name" value="Rieske [2Fe-2S] iron-sulphur domain"/>
    <property type="match status" value="1"/>
</dbReference>
<dbReference type="InterPro" id="IPR017941">
    <property type="entry name" value="Rieske_2Fe-2S"/>
</dbReference>
<dbReference type="Gene3D" id="3.50.50.60">
    <property type="entry name" value="FAD/NAD(P)-binding domain"/>
    <property type="match status" value="1"/>
</dbReference>
<reference evidence="8" key="1">
    <citation type="journal article" date="2019" name="Int. J. Syst. Evol. Microbiol.">
        <title>The Global Catalogue of Microorganisms (GCM) 10K type strain sequencing project: providing services to taxonomists for standard genome sequencing and annotation.</title>
        <authorList>
            <consortium name="The Broad Institute Genomics Platform"/>
            <consortium name="The Broad Institute Genome Sequencing Center for Infectious Disease"/>
            <person name="Wu L."/>
            <person name="Ma J."/>
        </authorList>
    </citation>
    <scope>NUCLEOTIDE SEQUENCE [LARGE SCALE GENOMIC DNA]</scope>
    <source>
        <strain evidence="8">JCM 30071</strain>
    </source>
</reference>
<evidence type="ECO:0000256" key="1">
    <source>
        <dbReference type="ARBA" id="ARBA00022714"/>
    </source>
</evidence>
<evidence type="ECO:0000256" key="2">
    <source>
        <dbReference type="ARBA" id="ARBA00022723"/>
    </source>
</evidence>
<protein>
    <submittedName>
        <fullName evidence="7">(2Fe-2S)-binding protein</fullName>
    </submittedName>
</protein>
<dbReference type="InterPro" id="IPR005805">
    <property type="entry name" value="Rieske_Fe-S_prot_C"/>
</dbReference>
<dbReference type="RefSeq" id="WP_021291329.1">
    <property type="nucleotide sequence ID" value="NZ_BMPN01000001.1"/>
</dbReference>
<dbReference type="Gene3D" id="3.30.9.10">
    <property type="entry name" value="D-Amino Acid Oxidase, subunit A, domain 2"/>
    <property type="match status" value="1"/>
</dbReference>
<dbReference type="PANTHER" id="PTHR13847:SF274">
    <property type="entry name" value="RIESKE 2FE-2S IRON-SULFUR PROTEIN YHFW-RELATED"/>
    <property type="match status" value="1"/>
</dbReference>
<proteinExistence type="predicted"/>
<name>A0ABQ2D7C9_9BACI</name>
<dbReference type="Pfam" id="PF00355">
    <property type="entry name" value="Rieske"/>
    <property type="match status" value="1"/>
</dbReference>
<dbReference type="SUPFAM" id="SSF51971">
    <property type="entry name" value="Nucleotide-binding domain"/>
    <property type="match status" value="1"/>
</dbReference>
<evidence type="ECO:0000256" key="5">
    <source>
        <dbReference type="ARBA" id="ARBA00023157"/>
    </source>
</evidence>
<keyword evidence="1" id="KW-0001">2Fe-2S</keyword>
<keyword evidence="3" id="KW-0408">Iron</keyword>
<sequence length="512" mass="57947">MDKSQIPSESTSFWRDTLSLPKFRPLDTSIKTDVGIVGGGIVGITAAYLLSKQNIKVTLIDADELLNGTTGHTTAKITAQHGLIYDELIRHMGIENAGLYLKAADEAKQLIEEIIKTHHIDCNYKKEDAFIYTNSDKWLDNLENEYNAYRQLNINSTLSETMPLDIPVKSVLQMKDQAQFHPLKYLLTLIEESCNQDAAYYEHTTAIDIEYNKYPSIVTKEGHRITCKYVICATHFPFYDRDSYYFARMYAERAYVLGIQSRKPYPGGMYINAETPTRSIRSTKWGGSDLWLIGGENHKTGQGKSTLHHYKALQQFAEQNFDMKSCDYRWSAQDLTTLDKLPYIGPIKKSEDAVLVATGFRKWGMTNGTVAAKIISSQIVEQHSDYTALFTPTRFQADPSIRKFAQTNMDVAKHMIQGKLDNTENQLNQLAPDQATVTRINGNRTGVYKDKENQLHVVDTTCTHLGCEVEWNSGERSWDCPCHGSRFSYTGEVIEGPANKSLKQIDPAKLNK</sequence>
<keyword evidence="4" id="KW-0411">Iron-sulfur</keyword>
<dbReference type="PROSITE" id="PS51296">
    <property type="entry name" value="RIESKE"/>
    <property type="match status" value="1"/>
</dbReference>
<dbReference type="EMBL" id="BMPN01000001">
    <property type="protein sequence ID" value="GGJ46100.1"/>
    <property type="molecule type" value="Genomic_DNA"/>
</dbReference>
<dbReference type="PANTHER" id="PTHR13847">
    <property type="entry name" value="SARCOSINE DEHYDROGENASE-RELATED"/>
    <property type="match status" value="1"/>
</dbReference>
<dbReference type="SUPFAM" id="SSF50022">
    <property type="entry name" value="ISP domain"/>
    <property type="match status" value="1"/>
</dbReference>
<keyword evidence="5" id="KW-1015">Disulfide bond</keyword>
<organism evidence="7 8">
    <name type="scientific">Virgibacillus kapii</name>
    <dbReference type="NCBI Taxonomy" id="1638645"/>
    <lineage>
        <taxon>Bacteria</taxon>
        <taxon>Bacillati</taxon>
        <taxon>Bacillota</taxon>
        <taxon>Bacilli</taxon>
        <taxon>Bacillales</taxon>
        <taxon>Bacillaceae</taxon>
        <taxon>Virgibacillus</taxon>
    </lineage>
</organism>